<dbReference type="InterPro" id="IPR001466">
    <property type="entry name" value="Beta-lactam-related"/>
</dbReference>
<dbReference type="Gene3D" id="2.40.128.600">
    <property type="match status" value="1"/>
</dbReference>
<dbReference type="Gene3D" id="3.40.710.10">
    <property type="entry name" value="DD-peptidase/beta-lactamase superfamily"/>
    <property type="match status" value="1"/>
</dbReference>
<feature type="chain" id="PRO_5034990429" evidence="1">
    <location>
        <begin position="20"/>
        <end position="514"/>
    </location>
</feature>
<gene>
    <name evidence="4" type="primary">LOC111131325</name>
</gene>
<reference evidence="4" key="1">
    <citation type="submission" date="2025-08" db="UniProtKB">
        <authorList>
            <consortium name="RefSeq"/>
        </authorList>
    </citation>
    <scope>IDENTIFICATION</scope>
    <source>
        <tissue evidence="4">Whole sample</tissue>
    </source>
</reference>
<dbReference type="PANTHER" id="PTHR46825">
    <property type="entry name" value="D-ALANYL-D-ALANINE-CARBOXYPEPTIDASE/ENDOPEPTIDASE AMPH"/>
    <property type="match status" value="1"/>
</dbReference>
<evidence type="ECO:0000313" key="4">
    <source>
        <dbReference type="RefSeq" id="XP_022334506.1"/>
    </source>
</evidence>
<accession>A0A8B8E575</accession>
<dbReference type="InterPro" id="IPR012338">
    <property type="entry name" value="Beta-lactam/transpept-like"/>
</dbReference>
<evidence type="ECO:0000256" key="1">
    <source>
        <dbReference type="SAM" id="SignalP"/>
    </source>
</evidence>
<dbReference type="GeneID" id="111131325"/>
<keyword evidence="3" id="KW-1185">Reference proteome</keyword>
<sequence>MKANIFFLVVSIFFAEVKSTSDFESKVDGILKRVFASRPLTPGISVSVVKDGQIVMAKGYGVADIITKRPVTNQTLFEIASMSKAFGATLLVKQIGRRGNSLSIHSNVKELLGPTFSFADQERNILAEVNDLLSQQLGIPGHIYMKLDLNLTRANLLKRFKYLNGSQRLREKFLYSGMNYGLAMVISERLGGKTWEELIKQEIFDPLEMTSSTVMSIIPDLSNAARGYVYTPNYTLIPVEFSLSRQWAILASASGIASNAVDMTKWMNFHLNGGRNDRNVSVMDPTLVDMLHAPRVKLPHSSTSWQPGTSDRFMEDTYAYGWKNGHYRGHKMMNHGGTSWGYSSFISLYPDLNMGIFTALTGRDRYYMFQTAIHNFLFDTANNISSWFNESILYTYPDPWYKTETYLGAHDVDRTIRPSRPLTEYIGTYTNPAYGNLFVFMNEMNNLEMSYGMGSWNIYPRHERDEFSGASTGDIYRVIELNRIEFLSDHKGKITSVRQPSFDWDVPPVFVKTL</sequence>
<organism evidence="3 4">
    <name type="scientific">Crassostrea virginica</name>
    <name type="common">Eastern oyster</name>
    <dbReference type="NCBI Taxonomy" id="6565"/>
    <lineage>
        <taxon>Eukaryota</taxon>
        <taxon>Metazoa</taxon>
        <taxon>Spiralia</taxon>
        <taxon>Lophotrochozoa</taxon>
        <taxon>Mollusca</taxon>
        <taxon>Bivalvia</taxon>
        <taxon>Autobranchia</taxon>
        <taxon>Pteriomorphia</taxon>
        <taxon>Ostreida</taxon>
        <taxon>Ostreoidea</taxon>
        <taxon>Ostreidae</taxon>
        <taxon>Crassostrea</taxon>
    </lineage>
</organism>
<evidence type="ECO:0000313" key="3">
    <source>
        <dbReference type="Proteomes" id="UP000694844"/>
    </source>
</evidence>
<dbReference type="InterPro" id="IPR050491">
    <property type="entry name" value="AmpC-like"/>
</dbReference>
<keyword evidence="1" id="KW-0732">Signal</keyword>
<protein>
    <submittedName>
        <fullName evidence="4">Uncharacterized protein LOC111131325 isoform X1</fullName>
    </submittedName>
</protein>
<dbReference type="PANTHER" id="PTHR46825:SF15">
    <property type="entry name" value="BETA-LACTAMASE-RELATED DOMAIN-CONTAINING PROTEIN"/>
    <property type="match status" value="1"/>
</dbReference>
<dbReference type="KEGG" id="cvn:111131325"/>
<dbReference type="AlphaFoldDB" id="A0A8B8E575"/>
<feature type="signal peptide" evidence="1">
    <location>
        <begin position="1"/>
        <end position="19"/>
    </location>
</feature>
<dbReference type="RefSeq" id="XP_022334506.1">
    <property type="nucleotide sequence ID" value="XM_022478798.1"/>
</dbReference>
<feature type="domain" description="Beta-lactamase-related" evidence="2">
    <location>
        <begin position="37"/>
        <end position="362"/>
    </location>
</feature>
<dbReference type="Pfam" id="PF00144">
    <property type="entry name" value="Beta-lactamase"/>
    <property type="match status" value="1"/>
</dbReference>
<name>A0A8B8E575_CRAVI</name>
<dbReference type="SUPFAM" id="SSF56601">
    <property type="entry name" value="beta-lactamase/transpeptidase-like"/>
    <property type="match status" value="1"/>
</dbReference>
<evidence type="ECO:0000259" key="2">
    <source>
        <dbReference type="Pfam" id="PF00144"/>
    </source>
</evidence>
<dbReference type="OrthoDB" id="5946976at2759"/>
<dbReference type="Proteomes" id="UP000694844">
    <property type="component" value="Chromosome 4"/>
</dbReference>
<proteinExistence type="predicted"/>